<evidence type="ECO:0000313" key="2">
    <source>
        <dbReference type="EMBL" id="APH71956.1"/>
    </source>
</evidence>
<dbReference type="KEGG" id="meso:BSQ44_11720"/>
<keyword evidence="1" id="KW-0732">Signal</keyword>
<proteinExistence type="predicted"/>
<feature type="signal peptide" evidence="1">
    <location>
        <begin position="1"/>
        <end position="21"/>
    </location>
</feature>
<dbReference type="STRING" id="1670800.BSQ44_11720"/>
<name>A0A1L3SRC1_9HYPH</name>
<dbReference type="Proteomes" id="UP000182840">
    <property type="component" value="Chromosome"/>
</dbReference>
<gene>
    <name evidence="2" type="ORF">BSQ44_11720</name>
</gene>
<dbReference type="AlphaFoldDB" id="A0A1L3SRC1"/>
<evidence type="ECO:0000256" key="1">
    <source>
        <dbReference type="SAM" id="SignalP"/>
    </source>
</evidence>
<organism evidence="2 3">
    <name type="scientific">Aquibium oceanicum</name>
    <dbReference type="NCBI Taxonomy" id="1670800"/>
    <lineage>
        <taxon>Bacteria</taxon>
        <taxon>Pseudomonadati</taxon>
        <taxon>Pseudomonadota</taxon>
        <taxon>Alphaproteobacteria</taxon>
        <taxon>Hyphomicrobiales</taxon>
        <taxon>Phyllobacteriaceae</taxon>
        <taxon>Aquibium</taxon>
    </lineage>
</organism>
<protein>
    <recommendedName>
        <fullName evidence="4">DUF4189 domain-containing protein</fullName>
    </recommendedName>
</protein>
<evidence type="ECO:0000313" key="3">
    <source>
        <dbReference type="Proteomes" id="UP000182840"/>
    </source>
</evidence>
<feature type="chain" id="PRO_5012250519" description="DUF4189 domain-containing protein" evidence="1">
    <location>
        <begin position="22"/>
        <end position="141"/>
    </location>
</feature>
<dbReference type="RefSeq" id="WP_072604276.1">
    <property type="nucleotide sequence ID" value="NZ_CP018171.1"/>
</dbReference>
<evidence type="ECO:0008006" key="4">
    <source>
        <dbReference type="Google" id="ProtNLM"/>
    </source>
</evidence>
<dbReference type="EMBL" id="CP018171">
    <property type="protein sequence ID" value="APH71956.1"/>
    <property type="molecule type" value="Genomic_DNA"/>
</dbReference>
<sequence>MVSRFAFAATAMLALSSGASAQGQGPVGIAFVEAPEMSSGVCTAGNPDAGFACARAKCMESGAQARDCLRVAWCFPSGWSVDVFMQHREGPHWHEYSCGWQTREAAMKAAEVKCDPGLNEHLIECTAVRVWDPQGAETDVQ</sequence>
<reference evidence="3" key="1">
    <citation type="submission" date="2016-11" db="EMBL/GenBank/DDBJ databases">
        <title>Mesorhizobium oceanicum sp. nov., isolated from deep seawater in South China Sea.</title>
        <authorList>
            <person name="Fu G.-Y."/>
        </authorList>
    </citation>
    <scope>NUCLEOTIDE SEQUENCE [LARGE SCALE GENOMIC DNA]</scope>
    <source>
        <strain evidence="3">B7</strain>
    </source>
</reference>
<accession>A0A1L3SRC1</accession>
<dbReference type="OrthoDB" id="7864325at2"/>
<keyword evidence="3" id="KW-1185">Reference proteome</keyword>